<dbReference type="InterPro" id="IPR008638">
    <property type="entry name" value="FhaB/CdiA-like_TPS"/>
</dbReference>
<keyword evidence="1" id="KW-0175">Coiled coil</keyword>
<feature type="coiled-coil region" evidence="1">
    <location>
        <begin position="2044"/>
        <end position="2071"/>
    </location>
</feature>
<sequence length="2990" mass="305566">MKKPSQVQPLSVIAQQAAAGNAVPVYVQPAARPWVRHVARAMATLLLCQGTLLAIPAVAQITPSANAPAGQRPIMDAAQNGVPIVHIAPPSAGGVSRNQYNQFNVGTNGAILNNSATAVQTQQGGWITGNLQLGPTPARIILNEVVGANPSQLRGTIEVAGQRANIVVANPNGITCDGCGFLNTGRASLTTGQTQFNTDGSIRGFDVRQGQVTVGGNGLNATNLEQLDLIARGIVIEGEVWAKNLNAIAGANQVLYGTLQAAAQAGSGPAPSFAIDIKDLGGMYANQIYLVSNELGIGVNSTGRMAALQGNLVLSANGDLTLKDTYAKQDLKINGGNIALNGQTQSEGKTTIAATGNLSNSGTIDSHDALALDSASLVNGGTIAQRNGAGVAMITTGTVTNSGIIYSGGQASIQSATLDNRSGMLVADQGVAVQTGSIDNTAGQIGSDNAVTIATAGSVKNTQGKIVSNGSLALAATTLNNQSGIVSAQQAASVQLGTGLLDNTQGQVTGSQALALQTGEIRNRAGTIASGGGLALNTQGAALTNTAGGQIVANGDLSISSARLDNTSGTAASINGQLHLNTGNDQLVNDSGKLQAASDTTIAAANTSNQNGLITGQNITATTGTWTNDGGQVVAGGTLALSTQALSNQGGLLQSVGNTQLNTHGQALTNSNSGNAGGIIAGGTLTVHAGSLNNQAGFIASNSDQTLNVTGDLDNRASNGQAGQLVSNGNATLSSANVFNQGGQISTLGNVSVTTGTLDNRAGTIGANGDVAIAAATINNAAQNGTAGTIDGRNITATVTTVGNQGGAIRASNDATLTASSLDNAGGTLTAKNNMSLASAVMANATGRIVGDQAVTITTSSQTLGGTVASSNNVTLNVNGDYSNSSLLSAQKDLTINANNITNSGTLTAGQTLTANTGNLTNSGEISGQNVVLNASGTLTNTGTGLIDATDTRVNANTLNNTGRIYGDTLRIKANTINNDSTGAIAARGTLLIGAQTLNNTNGGLIYSLGDMAIGGTIDGYGQAQGSMASLTNASSKIESAGNMVISSATILNRNDNLTTAQVADAPVYQERVQPNGSATQYSGVNCYGIGGGQDDNGCIVHPDKYGQRSAITPVFIQDCHLDPNTFNQVCTTQASYAWNDPVFARFGVAPVNSPPPVEPAGGCSYTDPNYGQTFQINSPACNQWRTDYSSWNTAYQATLNQLDPVVSAYNAEVNEDNRVDHFEDYTWYRINSTQTRTVVTSTAPGQILAGGNMSLTGSVTNRDSQIVAGGALAITGPAVNNLATQGEERTDYSGTAQFTEVVSSGFSGHKRKWYDVNPYNPAPVSVMVDLPTVTYQEYAGNQAAIRTLANGTGMADATVASAVAAAVGNNRGIAGRSVQAALAATTPATLSVPNSSLFVIHAEPSARYLVETDPRFTNYRNFISSDYFLQTLNRDPERQLKRYGDGFMEQQLVNDQILALTGRRYLAGYTNTEDEYKALMDSGVAFAKQYQLTPGVALTAEQMALLTTDIVWLTTRTVTLADGSTQDVLVPQVYLRRPANGDLQSNGALIAGNDVLIQTSGNLTNSGTIAGKTVTAVAGNDLVNQGGRISGQDVFMRANNDLKNLSGVIQGTGANSTVALLAGRDIVLQTQTMDTTNNDGSSTRSSVQRIATVQGGNVQMQAVRDLVAEGAAVKADDSIFAAAGRDIKVATVAGEYQLDVQDKSGRSTEGRTGYISEAATRNQGSMLTAGSSITMVAANDLSLKGSFVDAGSDGNGNVLLQGRNVSIEAAKDRTTNDVQTIGKKSYSRNARDNETLVGGAVTAGDSVTVRATSYDSDGAGNITLTGANIAAQKGSVALVADKDITIQEAATRHTAIDESYVRSDGIFTRVATTKSSSRQLVQSEGSSVSGDTIAVRAGNDLTVRGSTVAGDGDVTLAAGNNLTIAAATSTSTERQFTKVQENGFLSGGGFGINYGQRITTTELNKDGTTQSGQERSLVGSNQGSLNMVAGDGLRVSGSDVAAAQDINMLAKRVTIDEGRDTSQSKLVTKMEQDALSLSIGGSVVNAIQTMQEMEEAASRAKNTRTKALAAATAAMAAANAAQDIAQNGVNVSISLTYGHSEREMTQTHTTSDAIGSTVAAGNNLNIVATGAGKDSNITIQGSDVAAGKNVTLAADNRIDLLAAQDLEEQHSKSKSMNAAAGIAASAGTNGMAFGVTASVGLGRGQEDGSGVTQRNTHVNAGNTLILASGGDTTLKGAVASGKQVIADIGGNLNIESLQDTAKFDSKNENLSVSATVGFGASVSASYNKNKIHSDYASVQEQSGIAAGDGGFDIRVKGNTDLKGGVIASTQAAVEANRNSLVTGTLTQSDLENHATFKASGIGLSGGFSVAGGDGKDPKANGEGKGPGGSNQLNVATSSGAKMNMPGVAFDSGSDSSVTRSGISAGNITITDEQGQLVKTGQTVAETVAAINRNVATGMDTSGRIANNFDKESVEAGLKVVSAFSKEVGTYISLSAAEAEAKKKAAENPDLDLSLDQRRQLLVEAKQIEDNWGPGGTYRQVATALAAAASGNVSASGSQFVQAAMVNYVQQQGATYIGKLVSEGVLKEGSPEHAALHAIVACAGAAASNQNCGAGAAGAAASSFLTNLFSENPNESNVNKENKRNLVASLVAGIAAVVSPENGATAVNGAIAATDNNWLHPKEIELKKLAQRLCAGSKGADVQACGTLAVLNKLDAEREAGNNGSLYKGITKGVTDLLLSPVTAPVGLINSVIENGATDTAINIVKGVAGLPKNLYQGLTSEDSEKQGQALVEALALGYGTVQVAKNLAKFNTNLGGAAQNVNPRIFNGVELDSTLPPPAAGFEYSPSFVKGAKTENQAYSHMTGYQAEIKLANEVAGQGQIVVKWGDKIGAHGSDIISINPKSGEVTLWDSKFRSAQTSIQQSPTFSNASTNVAAVEEARNVIRASDLPDQIKIQALQNLDKGNFITNTVGSGGAKNSVHVRYCGNKPC</sequence>
<dbReference type="Pfam" id="PF05860">
    <property type="entry name" value="TPS"/>
    <property type="match status" value="1"/>
</dbReference>
<dbReference type="EMBL" id="SLZQ01000019">
    <property type="protein sequence ID" value="TCS32902.1"/>
    <property type="molecule type" value="Genomic_DNA"/>
</dbReference>
<dbReference type="NCBIfam" id="TIGR01901">
    <property type="entry name" value="adhes_NPXG"/>
    <property type="match status" value="1"/>
</dbReference>
<reference evidence="3 4" key="1">
    <citation type="submission" date="2019-03" db="EMBL/GenBank/DDBJ databases">
        <title>Genomic Encyclopedia of Type Strains, Phase IV (KMG-IV): sequencing the most valuable type-strain genomes for metagenomic binning, comparative biology and taxonomic classification.</title>
        <authorList>
            <person name="Goeker M."/>
        </authorList>
    </citation>
    <scope>NUCLEOTIDE SEQUENCE [LARGE SCALE GENOMIC DNA]</scope>
    <source>
        <strain evidence="3 4">DSM 7445</strain>
    </source>
</reference>
<dbReference type="NCBIfam" id="TIGR01731">
    <property type="entry name" value="fil_hemag_20aa"/>
    <property type="match status" value="20"/>
</dbReference>
<proteinExistence type="predicted"/>
<evidence type="ECO:0000259" key="2">
    <source>
        <dbReference type="SMART" id="SM00912"/>
    </source>
</evidence>
<dbReference type="InterPro" id="IPR011050">
    <property type="entry name" value="Pectin_lyase_fold/virulence"/>
</dbReference>
<dbReference type="RefSeq" id="WP_132260347.1">
    <property type="nucleotide sequence ID" value="NZ_SLZQ01000019.1"/>
</dbReference>
<keyword evidence="4" id="KW-1185">Reference proteome</keyword>
<dbReference type="InterPro" id="IPR010069">
    <property type="entry name" value="CdiA_FHA1_rpt"/>
</dbReference>
<dbReference type="OrthoDB" id="5666689at2"/>
<protein>
    <submittedName>
        <fullName evidence="3">Filamentous hemagglutinin</fullName>
    </submittedName>
</protein>
<evidence type="ECO:0000313" key="3">
    <source>
        <dbReference type="EMBL" id="TCS32902.1"/>
    </source>
</evidence>
<organism evidence="3 4">
    <name type="scientific">Paucimonas lemoignei</name>
    <name type="common">Pseudomonas lemoignei</name>
    <dbReference type="NCBI Taxonomy" id="29443"/>
    <lineage>
        <taxon>Bacteria</taxon>
        <taxon>Pseudomonadati</taxon>
        <taxon>Pseudomonadota</taxon>
        <taxon>Betaproteobacteria</taxon>
        <taxon>Burkholderiales</taxon>
        <taxon>Burkholderiaceae</taxon>
        <taxon>Paucimonas</taxon>
    </lineage>
</organism>
<gene>
    <name evidence="3" type="ORF">EDC30_11913</name>
</gene>
<name>A0A4R3HQ85_PAULE</name>
<dbReference type="Gene3D" id="2.160.20.10">
    <property type="entry name" value="Single-stranded right-handed beta-helix, Pectin lyase-like"/>
    <property type="match status" value="1"/>
</dbReference>
<dbReference type="SMART" id="SM00912">
    <property type="entry name" value="Haemagg_act"/>
    <property type="match status" value="1"/>
</dbReference>
<dbReference type="InterPro" id="IPR025157">
    <property type="entry name" value="Hemagglutinin_rpt"/>
</dbReference>
<feature type="domain" description="Filamentous haemagglutinin FhaB/tRNA nuclease CdiA-like TPS" evidence="2">
    <location>
        <begin position="79"/>
        <end position="199"/>
    </location>
</feature>
<comment type="caution">
    <text evidence="3">The sequence shown here is derived from an EMBL/GenBank/DDBJ whole genome shotgun (WGS) entry which is preliminary data.</text>
</comment>
<accession>A0A4R3HQ85</accession>
<dbReference type="GO" id="GO:0003824">
    <property type="term" value="F:catalytic activity"/>
    <property type="evidence" value="ECO:0007669"/>
    <property type="project" value="UniProtKB-ARBA"/>
</dbReference>
<evidence type="ECO:0000256" key="1">
    <source>
        <dbReference type="SAM" id="Coils"/>
    </source>
</evidence>
<dbReference type="Proteomes" id="UP000295382">
    <property type="component" value="Unassembled WGS sequence"/>
</dbReference>
<dbReference type="InterPro" id="IPR012334">
    <property type="entry name" value="Pectin_lyas_fold"/>
</dbReference>
<evidence type="ECO:0000313" key="4">
    <source>
        <dbReference type="Proteomes" id="UP000295382"/>
    </source>
</evidence>
<dbReference type="SUPFAM" id="SSF51126">
    <property type="entry name" value="Pectin lyase-like"/>
    <property type="match status" value="1"/>
</dbReference>
<dbReference type="Pfam" id="PF13332">
    <property type="entry name" value="Fil_haemagg_2"/>
    <property type="match status" value="4"/>
</dbReference>